<dbReference type="HAMAP" id="MF_02006">
    <property type="entry name" value="Tyr_tRNA_synth_type1"/>
    <property type="match status" value="1"/>
</dbReference>
<evidence type="ECO:0000256" key="5">
    <source>
        <dbReference type="ARBA" id="ARBA00022840"/>
    </source>
</evidence>
<dbReference type="GO" id="GO:0006437">
    <property type="term" value="P:tyrosyl-tRNA aminoacylation"/>
    <property type="evidence" value="ECO:0007669"/>
    <property type="project" value="UniProtKB-UniRule"/>
</dbReference>
<keyword evidence="5 11" id="KW-0067">ATP-binding</keyword>
<gene>
    <name evidence="11 13" type="primary">tyrS</name>
    <name evidence="13" type="ORF">KARMA_0114</name>
</gene>
<evidence type="ECO:0000256" key="12">
    <source>
        <dbReference type="PROSITE-ProRule" id="PRU00182"/>
    </source>
</evidence>
<keyword evidence="8 11" id="KW-0030">Aminoacyl-tRNA synthetase</keyword>
<evidence type="ECO:0000256" key="4">
    <source>
        <dbReference type="ARBA" id="ARBA00022741"/>
    </source>
</evidence>
<evidence type="ECO:0000313" key="14">
    <source>
        <dbReference type="Proteomes" id="UP000184085"/>
    </source>
</evidence>
<evidence type="ECO:0000256" key="11">
    <source>
        <dbReference type="HAMAP-Rule" id="MF_02006"/>
    </source>
</evidence>
<evidence type="ECO:0000256" key="9">
    <source>
        <dbReference type="ARBA" id="ARBA00048248"/>
    </source>
</evidence>
<dbReference type="GO" id="GO:0005524">
    <property type="term" value="F:ATP binding"/>
    <property type="evidence" value="ECO:0007669"/>
    <property type="project" value="UniProtKB-UniRule"/>
</dbReference>
<feature type="binding site" evidence="11">
    <location>
        <position position="172"/>
    </location>
    <ligand>
        <name>L-tyrosine</name>
        <dbReference type="ChEBI" id="CHEBI:58315"/>
    </ligand>
</feature>
<dbReference type="InterPro" id="IPR002307">
    <property type="entry name" value="Tyr-tRNA-ligase"/>
</dbReference>
<keyword evidence="2 11" id="KW-0963">Cytoplasm</keyword>
<dbReference type="FunFam" id="1.10.240.10:FF:000001">
    <property type="entry name" value="Tyrosine--tRNA ligase"/>
    <property type="match status" value="1"/>
</dbReference>
<evidence type="ECO:0000256" key="6">
    <source>
        <dbReference type="ARBA" id="ARBA00022884"/>
    </source>
</evidence>
<reference evidence="14" key="1">
    <citation type="submission" date="2016-09" db="EMBL/GenBank/DDBJ databases">
        <authorList>
            <person name="Wibberg D."/>
        </authorList>
    </citation>
    <scope>NUCLEOTIDE SEQUENCE [LARGE SCALE GENOMIC DNA]</scope>
</reference>
<evidence type="ECO:0000256" key="7">
    <source>
        <dbReference type="ARBA" id="ARBA00022917"/>
    </source>
</evidence>
<dbReference type="GO" id="GO:0042803">
    <property type="term" value="F:protein homodimerization activity"/>
    <property type="evidence" value="ECO:0007669"/>
    <property type="project" value="UniProtKB-ARBA"/>
</dbReference>
<dbReference type="RefSeq" id="WP_072702411.1">
    <property type="nucleotide sequence ID" value="NZ_FMJB01000004.1"/>
</dbReference>
<dbReference type="Gene3D" id="1.10.240.10">
    <property type="entry name" value="Tyrosyl-Transfer RNA Synthetase"/>
    <property type="match status" value="1"/>
</dbReference>
<dbReference type="Pfam" id="PF00579">
    <property type="entry name" value="tRNA-synt_1b"/>
    <property type="match status" value="1"/>
</dbReference>
<feature type="short sequence motif" description="'KMSKS' region" evidence="11">
    <location>
        <begin position="232"/>
        <end position="236"/>
    </location>
</feature>
<dbReference type="GO" id="GO:0004831">
    <property type="term" value="F:tyrosine-tRNA ligase activity"/>
    <property type="evidence" value="ECO:0007669"/>
    <property type="project" value="UniProtKB-UniRule"/>
</dbReference>
<comment type="function">
    <text evidence="11">Catalyzes the attachment of tyrosine to tRNA(Tyr) in a two-step reaction: tyrosine is first activated by ATP to form Tyr-AMP and then transferred to the acceptor end of tRNA(Tyr).</text>
</comment>
<evidence type="ECO:0000256" key="8">
    <source>
        <dbReference type="ARBA" id="ARBA00023146"/>
    </source>
</evidence>
<keyword evidence="3 11" id="KW-0436">Ligase</keyword>
<evidence type="ECO:0000256" key="2">
    <source>
        <dbReference type="ARBA" id="ARBA00022490"/>
    </source>
</evidence>
<dbReference type="CDD" id="cd00805">
    <property type="entry name" value="TyrRS_core"/>
    <property type="match status" value="1"/>
</dbReference>
<dbReference type="InterPro" id="IPR024107">
    <property type="entry name" value="Tyr-tRNA-ligase_bac_1"/>
</dbReference>
<keyword evidence="6 12" id="KW-0694">RNA-binding</keyword>
<dbReference type="PANTHER" id="PTHR11766">
    <property type="entry name" value="TYROSYL-TRNA SYNTHETASE"/>
    <property type="match status" value="1"/>
</dbReference>
<keyword evidence="14" id="KW-1185">Reference proteome</keyword>
<keyword evidence="4 11" id="KW-0547">Nucleotide-binding</keyword>
<dbReference type="FunFam" id="3.40.50.620:FF:000008">
    <property type="entry name" value="Tyrosine--tRNA ligase"/>
    <property type="match status" value="1"/>
</dbReference>
<dbReference type="InterPro" id="IPR024088">
    <property type="entry name" value="Tyr-tRNA-ligase_bac-type"/>
</dbReference>
<dbReference type="NCBIfam" id="TIGR00234">
    <property type="entry name" value="tyrS"/>
    <property type="match status" value="1"/>
</dbReference>
<evidence type="ECO:0000313" key="13">
    <source>
        <dbReference type="EMBL" id="SCM65944.1"/>
    </source>
</evidence>
<dbReference type="GO" id="GO:0005829">
    <property type="term" value="C:cytosol"/>
    <property type="evidence" value="ECO:0007669"/>
    <property type="project" value="TreeGrafter"/>
</dbReference>
<evidence type="ECO:0000256" key="1">
    <source>
        <dbReference type="ARBA" id="ARBA00004496"/>
    </source>
</evidence>
<dbReference type="EC" id="6.1.1.1" evidence="11"/>
<dbReference type="SUPFAM" id="SSF52374">
    <property type="entry name" value="Nucleotidylyl transferase"/>
    <property type="match status" value="1"/>
</dbReference>
<dbReference type="InterPro" id="IPR014729">
    <property type="entry name" value="Rossmann-like_a/b/a_fold"/>
</dbReference>
<comment type="subunit">
    <text evidence="11">Homodimer.</text>
</comment>
<dbReference type="SUPFAM" id="SSF55174">
    <property type="entry name" value="Alpha-L RNA-binding motif"/>
    <property type="match status" value="1"/>
</dbReference>
<keyword evidence="7 11" id="KW-0648">Protein biosynthesis</keyword>
<dbReference type="Gene3D" id="3.40.50.620">
    <property type="entry name" value="HUPs"/>
    <property type="match status" value="1"/>
</dbReference>
<feature type="short sequence motif" description="'HIGH' region" evidence="11">
    <location>
        <begin position="39"/>
        <end position="48"/>
    </location>
</feature>
<dbReference type="AlphaFoldDB" id="A0A1M4MWC4"/>
<evidence type="ECO:0000256" key="10">
    <source>
        <dbReference type="ARBA" id="ARBA00060965"/>
    </source>
</evidence>
<dbReference type="EMBL" id="FMJB01000004">
    <property type="protein sequence ID" value="SCM65944.1"/>
    <property type="molecule type" value="Genomic_DNA"/>
</dbReference>
<accession>A0A1M4MWC4</accession>
<feature type="binding site" evidence="11">
    <location>
        <position position="235"/>
    </location>
    <ligand>
        <name>ATP</name>
        <dbReference type="ChEBI" id="CHEBI:30616"/>
    </ligand>
</feature>
<comment type="catalytic activity">
    <reaction evidence="9 11">
        <text>tRNA(Tyr) + L-tyrosine + ATP = L-tyrosyl-tRNA(Tyr) + AMP + diphosphate + H(+)</text>
        <dbReference type="Rhea" id="RHEA:10220"/>
        <dbReference type="Rhea" id="RHEA-COMP:9706"/>
        <dbReference type="Rhea" id="RHEA-COMP:9707"/>
        <dbReference type="ChEBI" id="CHEBI:15378"/>
        <dbReference type="ChEBI" id="CHEBI:30616"/>
        <dbReference type="ChEBI" id="CHEBI:33019"/>
        <dbReference type="ChEBI" id="CHEBI:58315"/>
        <dbReference type="ChEBI" id="CHEBI:78442"/>
        <dbReference type="ChEBI" id="CHEBI:78536"/>
        <dbReference type="ChEBI" id="CHEBI:456215"/>
        <dbReference type="EC" id="6.1.1.1"/>
    </reaction>
</comment>
<sequence length="406" mass="45323">MDFANIIEERGFVHACSNTIELRKELEKGCTTAYIGYDATASSLHVGHLVNLMLLRWFQKCGHRPITLMGGGTTKVGDPSFRNAERPLLDDAAIAANIEKIKTVFRRFLDYDAGLGSDAIMANNSFWLDSLNYLGFLRDIGKHFSVNRMLSFDSVKDRLDTQKSLSFLEFNYMILQAYDFLELFRQHGCVLQMGGSDQWGNIVNGIDLVRRVHGQEVFAVTTPLLTDAAGNKIGKSNGKAVWLNPAQTSSFEFWQYWRNTPDDKVLQFLKLFTELPIRDCEALTRKDGKYLNAAKKTLADEVTAICHGHIAVKHVHDLRMDGVNAENLNVGATQTIRLGEGISILRLASELRPDASGKVLRRLITGGGVRIDGKIFDEPASEPPLEIGQTIFVSIGKQSRWSVEIV</sequence>
<dbReference type="PRINTS" id="PR01040">
    <property type="entry name" value="TRNASYNTHTYR"/>
</dbReference>
<proteinExistence type="inferred from homology"/>
<comment type="subcellular location">
    <subcellularLocation>
        <location evidence="1 11">Cytoplasm</location>
    </subcellularLocation>
</comment>
<dbReference type="PROSITE" id="PS50889">
    <property type="entry name" value="S4"/>
    <property type="match status" value="1"/>
</dbReference>
<dbReference type="InterPro" id="IPR002305">
    <property type="entry name" value="aa-tRNA-synth_Ic"/>
</dbReference>
<name>A0A1M4MWC4_9RHOB</name>
<feature type="binding site" evidence="11">
    <location>
        <position position="34"/>
    </location>
    <ligand>
        <name>L-tyrosine</name>
        <dbReference type="ChEBI" id="CHEBI:58315"/>
    </ligand>
</feature>
<feature type="binding site" evidence="11">
    <location>
        <position position="176"/>
    </location>
    <ligand>
        <name>L-tyrosine</name>
        <dbReference type="ChEBI" id="CHEBI:58315"/>
    </ligand>
</feature>
<dbReference type="GO" id="GO:0003723">
    <property type="term" value="F:RNA binding"/>
    <property type="evidence" value="ECO:0007669"/>
    <property type="project" value="UniProtKB-KW"/>
</dbReference>
<dbReference type="PANTHER" id="PTHR11766:SF0">
    <property type="entry name" value="TYROSINE--TRNA LIGASE, MITOCHONDRIAL"/>
    <property type="match status" value="1"/>
</dbReference>
<evidence type="ECO:0000256" key="3">
    <source>
        <dbReference type="ARBA" id="ARBA00022598"/>
    </source>
</evidence>
<organism evidence="13 14">
    <name type="scientific">Donghicola eburneus</name>
    <dbReference type="NCBI Taxonomy" id="393278"/>
    <lineage>
        <taxon>Bacteria</taxon>
        <taxon>Pseudomonadati</taxon>
        <taxon>Pseudomonadota</taxon>
        <taxon>Alphaproteobacteria</taxon>
        <taxon>Rhodobacterales</taxon>
        <taxon>Roseobacteraceae</taxon>
        <taxon>Donghicola</taxon>
    </lineage>
</organism>
<comment type="similarity">
    <text evidence="10 11">Belongs to the class-I aminoacyl-tRNA synthetase family. TyrS type 1 subfamily.</text>
</comment>
<dbReference type="Proteomes" id="UP000184085">
    <property type="component" value="Unassembled WGS sequence"/>
</dbReference>
<protein>
    <recommendedName>
        <fullName evidence="11">Tyrosine--tRNA ligase</fullName>
        <ecNumber evidence="11">6.1.1.1</ecNumber>
    </recommendedName>
    <alternativeName>
        <fullName evidence="11">Tyrosyl-tRNA synthetase</fullName>
        <shortName evidence="11">TyrRS</shortName>
    </alternativeName>
</protein>